<comment type="subunit">
    <text evidence="5 16">Homodimer.</text>
</comment>
<sequence>MLLAIDIGNTNIHMGLWQGDEWQPSWRARTVAEKMPDEYGVLVRNFLSSADLGYAAVTGVVISSVVPPLTATFKELVERYIQKTPLIITHQTRLGVGIAIDQPQQAGADRLVNAAAVVGLHGGGPAVVVDFGTSTNFDVVSSENQYIGGAIAPGINLAHDALVSRAAKLHKVDIQPPPDPIGRNTIHAMQSGIFYGYVGLVDGILSRIVASLGSDATKVIATGGLAPLFNQYVERIDTIAPTLTLDGLRYIYELNKDA</sequence>
<dbReference type="InterPro" id="IPR004619">
    <property type="entry name" value="Type_III_PanK"/>
</dbReference>
<evidence type="ECO:0000256" key="10">
    <source>
        <dbReference type="ARBA" id="ARBA00022777"/>
    </source>
</evidence>
<dbReference type="InterPro" id="IPR043129">
    <property type="entry name" value="ATPase_NBD"/>
</dbReference>
<evidence type="ECO:0000256" key="2">
    <source>
        <dbReference type="ARBA" id="ARBA00001958"/>
    </source>
</evidence>
<comment type="catalytic activity">
    <reaction evidence="1 16">
        <text>(R)-pantothenate + ATP = (R)-4'-phosphopantothenate + ADP + H(+)</text>
        <dbReference type="Rhea" id="RHEA:16373"/>
        <dbReference type="ChEBI" id="CHEBI:10986"/>
        <dbReference type="ChEBI" id="CHEBI:15378"/>
        <dbReference type="ChEBI" id="CHEBI:29032"/>
        <dbReference type="ChEBI" id="CHEBI:30616"/>
        <dbReference type="ChEBI" id="CHEBI:456216"/>
        <dbReference type="EC" id="2.7.1.33"/>
    </reaction>
</comment>
<reference evidence="17 18" key="1">
    <citation type="submission" date="2020-02" db="EMBL/GenBank/DDBJ databases">
        <authorList>
            <person name="Zheng R.K."/>
            <person name="Sun C.M."/>
        </authorList>
    </citation>
    <scope>NUCLEOTIDE SEQUENCE [LARGE SCALE GENOMIC DNA]</scope>
    <source>
        <strain evidence="18">rifampicinis</strain>
    </source>
</reference>
<dbReference type="NCBIfam" id="TIGR00671">
    <property type="entry name" value="baf"/>
    <property type="match status" value="1"/>
</dbReference>
<comment type="cofactor">
    <cofactor evidence="16">
        <name>NH4(+)</name>
        <dbReference type="ChEBI" id="CHEBI:28938"/>
    </cofactor>
    <cofactor evidence="16">
        <name>K(+)</name>
        <dbReference type="ChEBI" id="CHEBI:29103"/>
    </cofactor>
    <text evidence="16">A monovalent cation. Ammonium or potassium.</text>
</comment>
<accession>A0A7S8E7U5</accession>
<dbReference type="Gene3D" id="3.30.420.40">
    <property type="match status" value="2"/>
</dbReference>
<evidence type="ECO:0000313" key="18">
    <source>
        <dbReference type="Proteomes" id="UP000594468"/>
    </source>
</evidence>
<dbReference type="KEGG" id="pmet:G4Y79_20195"/>
<evidence type="ECO:0000256" key="8">
    <source>
        <dbReference type="ARBA" id="ARBA00022679"/>
    </source>
</evidence>
<dbReference type="SUPFAM" id="SSF53067">
    <property type="entry name" value="Actin-like ATPase domain"/>
    <property type="match status" value="2"/>
</dbReference>
<evidence type="ECO:0000256" key="4">
    <source>
        <dbReference type="ARBA" id="ARBA00005225"/>
    </source>
</evidence>
<keyword evidence="18" id="KW-1185">Reference proteome</keyword>
<keyword evidence="9 16" id="KW-0547">Nucleotide-binding</keyword>
<feature type="binding site" evidence="16">
    <location>
        <position position="133"/>
    </location>
    <ligand>
        <name>ATP</name>
        <dbReference type="ChEBI" id="CHEBI:30616"/>
    </ligand>
</feature>
<dbReference type="AlphaFoldDB" id="A0A7S8E7U5"/>
<proteinExistence type="inferred from homology"/>
<feature type="active site" description="Proton acceptor" evidence="16">
    <location>
        <position position="109"/>
    </location>
</feature>
<evidence type="ECO:0000256" key="14">
    <source>
        <dbReference type="ARBA" id="ARBA00038036"/>
    </source>
</evidence>
<dbReference type="PANTHER" id="PTHR34265">
    <property type="entry name" value="TYPE III PANTOTHENATE KINASE"/>
    <property type="match status" value="1"/>
</dbReference>
<gene>
    <name evidence="16" type="primary">coaX</name>
    <name evidence="17" type="ORF">G4Y79_20195</name>
</gene>
<evidence type="ECO:0000256" key="13">
    <source>
        <dbReference type="ARBA" id="ARBA00022993"/>
    </source>
</evidence>
<comment type="cofactor">
    <cofactor evidence="2">
        <name>K(+)</name>
        <dbReference type="ChEBI" id="CHEBI:29103"/>
    </cofactor>
</comment>
<evidence type="ECO:0000256" key="5">
    <source>
        <dbReference type="ARBA" id="ARBA00011738"/>
    </source>
</evidence>
<dbReference type="PANTHER" id="PTHR34265:SF1">
    <property type="entry name" value="TYPE III PANTOTHENATE KINASE"/>
    <property type="match status" value="1"/>
</dbReference>
<organism evidence="17 18">
    <name type="scientific">Phototrophicus methaneseepsis</name>
    <dbReference type="NCBI Taxonomy" id="2710758"/>
    <lineage>
        <taxon>Bacteria</taxon>
        <taxon>Bacillati</taxon>
        <taxon>Chloroflexota</taxon>
        <taxon>Candidatus Thermofontia</taxon>
        <taxon>Phototrophicales</taxon>
        <taxon>Phototrophicaceae</taxon>
        <taxon>Phototrophicus</taxon>
    </lineage>
</organism>
<comment type="similarity">
    <text evidence="14 16">Belongs to the type III pantothenate kinase family.</text>
</comment>
<dbReference type="EC" id="2.7.1.33" evidence="6 16"/>
<evidence type="ECO:0000256" key="3">
    <source>
        <dbReference type="ARBA" id="ARBA00004496"/>
    </source>
</evidence>
<dbReference type="HAMAP" id="MF_01274">
    <property type="entry name" value="Pantothen_kinase_3"/>
    <property type="match status" value="1"/>
</dbReference>
<evidence type="ECO:0000256" key="16">
    <source>
        <dbReference type="HAMAP-Rule" id="MF_01274"/>
    </source>
</evidence>
<comment type="subcellular location">
    <subcellularLocation>
        <location evidence="3 16">Cytoplasm</location>
    </subcellularLocation>
</comment>
<evidence type="ECO:0000256" key="6">
    <source>
        <dbReference type="ARBA" id="ARBA00012102"/>
    </source>
</evidence>
<protein>
    <recommendedName>
        <fullName evidence="15 16">Type III pantothenate kinase</fullName>
        <ecNumber evidence="6 16">2.7.1.33</ecNumber>
    </recommendedName>
    <alternativeName>
        <fullName evidence="16">PanK-III</fullName>
    </alternativeName>
    <alternativeName>
        <fullName evidence="16">Pantothenic acid kinase</fullName>
    </alternativeName>
</protein>
<dbReference type="Proteomes" id="UP000594468">
    <property type="component" value="Chromosome"/>
</dbReference>
<dbReference type="NCBIfam" id="NF009855">
    <property type="entry name" value="PRK13321.1"/>
    <property type="match status" value="1"/>
</dbReference>
<comment type="caution">
    <text evidence="16">Lacks conserved residue(s) required for the propagation of feature annotation.</text>
</comment>
<dbReference type="Pfam" id="PF03309">
    <property type="entry name" value="Pan_kinase"/>
    <property type="match status" value="1"/>
</dbReference>
<feature type="binding site" evidence="16">
    <location>
        <begin position="6"/>
        <end position="13"/>
    </location>
    <ligand>
        <name>ATP</name>
        <dbReference type="ChEBI" id="CHEBI:30616"/>
    </ligand>
</feature>
<dbReference type="UniPathway" id="UPA00241">
    <property type="reaction ID" value="UER00352"/>
</dbReference>
<keyword evidence="10 16" id="KW-0418">Kinase</keyword>
<comment type="function">
    <text evidence="16">Catalyzes the phosphorylation of pantothenate (Pan), the first step in CoA biosynthesis.</text>
</comment>
<keyword evidence="12 16" id="KW-0630">Potassium</keyword>
<keyword evidence="11 16" id="KW-0067">ATP-binding</keyword>
<dbReference type="GO" id="GO:0005524">
    <property type="term" value="F:ATP binding"/>
    <property type="evidence" value="ECO:0007669"/>
    <property type="project" value="UniProtKB-UniRule"/>
</dbReference>
<evidence type="ECO:0000256" key="11">
    <source>
        <dbReference type="ARBA" id="ARBA00022840"/>
    </source>
</evidence>
<dbReference type="GO" id="GO:0004594">
    <property type="term" value="F:pantothenate kinase activity"/>
    <property type="evidence" value="ECO:0007669"/>
    <property type="project" value="UniProtKB-UniRule"/>
</dbReference>
<dbReference type="GO" id="GO:0005737">
    <property type="term" value="C:cytoplasm"/>
    <property type="evidence" value="ECO:0007669"/>
    <property type="project" value="UniProtKB-SubCell"/>
</dbReference>
<keyword evidence="13 16" id="KW-0173">Coenzyme A biosynthesis</keyword>
<dbReference type="GO" id="GO:0046872">
    <property type="term" value="F:metal ion binding"/>
    <property type="evidence" value="ECO:0007669"/>
    <property type="project" value="UniProtKB-KW"/>
</dbReference>
<evidence type="ECO:0000256" key="1">
    <source>
        <dbReference type="ARBA" id="ARBA00001206"/>
    </source>
</evidence>
<keyword evidence="8 16" id="KW-0808">Transferase</keyword>
<feature type="binding site" evidence="16">
    <location>
        <position position="185"/>
    </location>
    <ligand>
        <name>substrate</name>
    </ligand>
</feature>
<evidence type="ECO:0000256" key="12">
    <source>
        <dbReference type="ARBA" id="ARBA00022958"/>
    </source>
</evidence>
<keyword evidence="16" id="KW-0479">Metal-binding</keyword>
<dbReference type="RefSeq" id="WP_195170055.1">
    <property type="nucleotide sequence ID" value="NZ_CP062983.1"/>
</dbReference>
<dbReference type="CDD" id="cd24015">
    <property type="entry name" value="ASKHA_NBD_PanK-III"/>
    <property type="match status" value="1"/>
</dbReference>
<dbReference type="GO" id="GO:0015937">
    <property type="term" value="P:coenzyme A biosynthetic process"/>
    <property type="evidence" value="ECO:0007669"/>
    <property type="project" value="UniProtKB-UniRule"/>
</dbReference>
<feature type="binding site" evidence="16">
    <location>
        <begin position="107"/>
        <end position="110"/>
    </location>
    <ligand>
        <name>substrate</name>
    </ligand>
</feature>
<dbReference type="NCBIfam" id="NF009848">
    <property type="entry name" value="PRK13318.1-6"/>
    <property type="match status" value="1"/>
</dbReference>
<feature type="binding site" evidence="16">
    <location>
        <position position="130"/>
    </location>
    <ligand>
        <name>K(+)</name>
        <dbReference type="ChEBI" id="CHEBI:29103"/>
    </ligand>
</feature>
<evidence type="ECO:0000256" key="9">
    <source>
        <dbReference type="ARBA" id="ARBA00022741"/>
    </source>
</evidence>
<evidence type="ECO:0000313" key="17">
    <source>
        <dbReference type="EMBL" id="QPC81985.1"/>
    </source>
</evidence>
<comment type="pathway">
    <text evidence="4 16">Cofactor biosynthesis; coenzyme A biosynthesis; CoA from (R)-pantothenate: step 1/5.</text>
</comment>
<dbReference type="EMBL" id="CP062983">
    <property type="protein sequence ID" value="QPC81985.1"/>
    <property type="molecule type" value="Genomic_DNA"/>
</dbReference>
<name>A0A7S8E7U5_9CHLR</name>
<keyword evidence="7 16" id="KW-0963">Cytoplasm</keyword>
<evidence type="ECO:0000256" key="15">
    <source>
        <dbReference type="ARBA" id="ARBA00040883"/>
    </source>
</evidence>
<evidence type="ECO:0000256" key="7">
    <source>
        <dbReference type="ARBA" id="ARBA00022490"/>
    </source>
</evidence>